<keyword evidence="1" id="KW-0472">Membrane</keyword>
<feature type="transmembrane region" description="Helical" evidence="1">
    <location>
        <begin position="73"/>
        <end position="93"/>
    </location>
</feature>
<keyword evidence="1" id="KW-1133">Transmembrane helix</keyword>
<sequence length="98" mass="10635">MIAWDRGRIAACAVASLSLVVHLLSSLNVEAIVSHAIFLLLPLSVIFWPECCDRMLRLSSEGRPHSTGEPTPAFMLQVVGWILLVVVCSIPLVGPMVL</sequence>
<evidence type="ECO:0000313" key="3">
    <source>
        <dbReference type="Proteomes" id="UP000318626"/>
    </source>
</evidence>
<name>A0A518CDF9_9BACT</name>
<organism evidence="2 3">
    <name type="scientific">Bremerella volcania</name>
    <dbReference type="NCBI Taxonomy" id="2527984"/>
    <lineage>
        <taxon>Bacteria</taxon>
        <taxon>Pseudomonadati</taxon>
        <taxon>Planctomycetota</taxon>
        <taxon>Planctomycetia</taxon>
        <taxon>Pirellulales</taxon>
        <taxon>Pirellulaceae</taxon>
        <taxon>Bremerella</taxon>
    </lineage>
</organism>
<dbReference type="Proteomes" id="UP000318626">
    <property type="component" value="Chromosome"/>
</dbReference>
<evidence type="ECO:0000256" key="1">
    <source>
        <dbReference type="SAM" id="Phobius"/>
    </source>
</evidence>
<feature type="transmembrane region" description="Helical" evidence="1">
    <location>
        <begin position="36"/>
        <end position="52"/>
    </location>
</feature>
<dbReference type="EMBL" id="CP036289">
    <property type="protein sequence ID" value="QDU77261.1"/>
    <property type="molecule type" value="Genomic_DNA"/>
</dbReference>
<proteinExistence type="predicted"/>
<keyword evidence="3" id="KW-1185">Reference proteome</keyword>
<evidence type="ECO:0000313" key="2">
    <source>
        <dbReference type="EMBL" id="QDU77261.1"/>
    </source>
</evidence>
<keyword evidence="1" id="KW-0812">Transmembrane</keyword>
<dbReference type="KEGG" id="bvo:Pan97_43270"/>
<reference evidence="3" key="1">
    <citation type="submission" date="2019-02" db="EMBL/GenBank/DDBJ databases">
        <title>Deep-cultivation of Planctomycetes and their phenomic and genomic characterization uncovers novel biology.</title>
        <authorList>
            <person name="Wiegand S."/>
            <person name="Jogler M."/>
            <person name="Boedeker C."/>
            <person name="Pinto D."/>
            <person name="Vollmers J."/>
            <person name="Rivas-Marin E."/>
            <person name="Kohn T."/>
            <person name="Peeters S.H."/>
            <person name="Heuer A."/>
            <person name="Rast P."/>
            <person name="Oberbeckmann S."/>
            <person name="Bunk B."/>
            <person name="Jeske O."/>
            <person name="Meyerdierks A."/>
            <person name="Storesund J.E."/>
            <person name="Kallscheuer N."/>
            <person name="Luecker S."/>
            <person name="Lage O.M."/>
            <person name="Pohl T."/>
            <person name="Merkel B.J."/>
            <person name="Hornburger P."/>
            <person name="Mueller R.-W."/>
            <person name="Bruemmer F."/>
            <person name="Labrenz M."/>
            <person name="Spormann A.M."/>
            <person name="Op den Camp H."/>
            <person name="Overmann J."/>
            <person name="Amann R."/>
            <person name="Jetten M.S.M."/>
            <person name="Mascher T."/>
            <person name="Medema M.H."/>
            <person name="Devos D.P."/>
            <person name="Kaster A.-K."/>
            <person name="Ovreas L."/>
            <person name="Rohde M."/>
            <person name="Galperin M.Y."/>
            <person name="Jogler C."/>
        </authorList>
    </citation>
    <scope>NUCLEOTIDE SEQUENCE [LARGE SCALE GENOMIC DNA]</scope>
    <source>
        <strain evidence="3">Pan97</strain>
    </source>
</reference>
<gene>
    <name evidence="2" type="ORF">Pan97_43270</name>
</gene>
<protein>
    <submittedName>
        <fullName evidence="2">Uncharacterized protein</fullName>
    </submittedName>
</protein>
<accession>A0A518CDF9</accession>
<dbReference type="AlphaFoldDB" id="A0A518CDF9"/>